<gene>
    <name evidence="8" type="ORF">Tci_667470</name>
</gene>
<dbReference type="GO" id="GO:0003676">
    <property type="term" value="F:nucleic acid binding"/>
    <property type="evidence" value="ECO:0007669"/>
    <property type="project" value="InterPro"/>
</dbReference>
<protein>
    <submittedName>
        <fullName evidence="8">Reverse transcriptase domain-containing protein</fullName>
    </submittedName>
</protein>
<evidence type="ECO:0000256" key="6">
    <source>
        <dbReference type="ARBA" id="ARBA00022918"/>
    </source>
</evidence>
<dbReference type="GO" id="GO:0003964">
    <property type="term" value="F:RNA-directed DNA polymerase activity"/>
    <property type="evidence" value="ECO:0007669"/>
    <property type="project" value="UniProtKB-KW"/>
</dbReference>
<dbReference type="SUPFAM" id="SSF53098">
    <property type="entry name" value="Ribonuclease H-like"/>
    <property type="match status" value="1"/>
</dbReference>
<dbReference type="SUPFAM" id="SSF56672">
    <property type="entry name" value="DNA/RNA polymerases"/>
    <property type="match status" value="1"/>
</dbReference>
<keyword evidence="4" id="KW-0255">Endonuclease</keyword>
<name>A0A699KHT2_TANCI</name>
<dbReference type="AlphaFoldDB" id="A0A699KHT2"/>
<evidence type="ECO:0000256" key="1">
    <source>
        <dbReference type="ARBA" id="ARBA00022679"/>
    </source>
</evidence>
<dbReference type="GO" id="GO:0015074">
    <property type="term" value="P:DNA integration"/>
    <property type="evidence" value="ECO:0007669"/>
    <property type="project" value="InterPro"/>
</dbReference>
<evidence type="ECO:0000256" key="5">
    <source>
        <dbReference type="ARBA" id="ARBA00022801"/>
    </source>
</evidence>
<keyword evidence="1" id="KW-0808">Transferase</keyword>
<evidence type="ECO:0000256" key="2">
    <source>
        <dbReference type="ARBA" id="ARBA00022695"/>
    </source>
</evidence>
<organism evidence="8">
    <name type="scientific">Tanacetum cinerariifolium</name>
    <name type="common">Dalmatian daisy</name>
    <name type="synonym">Chrysanthemum cinerariifolium</name>
    <dbReference type="NCBI Taxonomy" id="118510"/>
    <lineage>
        <taxon>Eukaryota</taxon>
        <taxon>Viridiplantae</taxon>
        <taxon>Streptophyta</taxon>
        <taxon>Embryophyta</taxon>
        <taxon>Tracheophyta</taxon>
        <taxon>Spermatophyta</taxon>
        <taxon>Magnoliopsida</taxon>
        <taxon>eudicotyledons</taxon>
        <taxon>Gunneridae</taxon>
        <taxon>Pentapetalae</taxon>
        <taxon>asterids</taxon>
        <taxon>campanulids</taxon>
        <taxon>Asterales</taxon>
        <taxon>Asteraceae</taxon>
        <taxon>Asteroideae</taxon>
        <taxon>Anthemideae</taxon>
        <taxon>Anthemidinae</taxon>
        <taxon>Tanacetum</taxon>
    </lineage>
</organism>
<proteinExistence type="predicted"/>
<dbReference type="PANTHER" id="PTHR34072">
    <property type="entry name" value="ENZYMATIC POLYPROTEIN-RELATED"/>
    <property type="match status" value="1"/>
</dbReference>
<evidence type="ECO:0000313" key="8">
    <source>
        <dbReference type="EMBL" id="GFA95498.1"/>
    </source>
</evidence>
<keyword evidence="3" id="KW-0540">Nuclease</keyword>
<dbReference type="Pfam" id="PF17917">
    <property type="entry name" value="RT_RNaseH"/>
    <property type="match status" value="1"/>
</dbReference>
<evidence type="ECO:0000256" key="4">
    <source>
        <dbReference type="ARBA" id="ARBA00022759"/>
    </source>
</evidence>
<keyword evidence="2" id="KW-0548">Nucleotidyltransferase</keyword>
<comment type="caution">
    <text evidence="8">The sequence shown here is derived from an EMBL/GenBank/DDBJ whole genome shotgun (WGS) entry which is preliminary data.</text>
</comment>
<dbReference type="Gene3D" id="3.30.420.10">
    <property type="entry name" value="Ribonuclease H-like superfamily/Ribonuclease H"/>
    <property type="match status" value="1"/>
</dbReference>
<dbReference type="InterPro" id="IPR043502">
    <property type="entry name" value="DNA/RNA_pol_sf"/>
</dbReference>
<dbReference type="InterPro" id="IPR001584">
    <property type="entry name" value="Integrase_cat-core"/>
</dbReference>
<sequence length="165" mass="19062">GLGDVLMHNEKVIAYASRQLKIHKKNYTSHDLKLRAVVLALKIRRQNLYGTKFTLNFWRAFQKALGTRLDMSAAYHPQTDGQNERTIQILEDMLRVCVVDFGNGWERRLPLIKFSYNNIYHASIKAVPFEALYGQKCRSLVCWADVRDAQLTGPELIHETTEKIV</sequence>
<evidence type="ECO:0000259" key="7">
    <source>
        <dbReference type="PROSITE" id="PS50994"/>
    </source>
</evidence>
<dbReference type="InterPro" id="IPR041373">
    <property type="entry name" value="RT_RNaseH"/>
</dbReference>
<dbReference type="InterPro" id="IPR012337">
    <property type="entry name" value="RNaseH-like_sf"/>
</dbReference>
<accession>A0A699KHT2</accession>
<dbReference type="PROSITE" id="PS50994">
    <property type="entry name" value="INTEGRASE"/>
    <property type="match status" value="1"/>
</dbReference>
<keyword evidence="5" id="KW-0378">Hydrolase</keyword>
<reference evidence="8" key="1">
    <citation type="journal article" date="2019" name="Sci. Rep.">
        <title>Draft genome of Tanacetum cinerariifolium, the natural source of mosquito coil.</title>
        <authorList>
            <person name="Yamashiro T."/>
            <person name="Shiraishi A."/>
            <person name="Satake H."/>
            <person name="Nakayama K."/>
        </authorList>
    </citation>
    <scope>NUCLEOTIDE SEQUENCE</scope>
</reference>
<dbReference type="InterPro" id="IPR036397">
    <property type="entry name" value="RNaseH_sf"/>
</dbReference>
<dbReference type="PANTHER" id="PTHR34072:SF52">
    <property type="entry name" value="RIBONUCLEASE H"/>
    <property type="match status" value="1"/>
</dbReference>
<feature type="domain" description="Integrase catalytic" evidence="7">
    <location>
        <begin position="50"/>
        <end position="136"/>
    </location>
</feature>
<keyword evidence="6 8" id="KW-0695">RNA-directed DNA polymerase</keyword>
<dbReference type="EMBL" id="BKCJ010521434">
    <property type="protein sequence ID" value="GFA95498.1"/>
    <property type="molecule type" value="Genomic_DNA"/>
</dbReference>
<evidence type="ECO:0000256" key="3">
    <source>
        <dbReference type="ARBA" id="ARBA00022722"/>
    </source>
</evidence>
<feature type="non-terminal residue" evidence="8">
    <location>
        <position position="1"/>
    </location>
</feature>